<organism evidence="1 2">
    <name type="scientific">Rubroshorea leprosula</name>
    <dbReference type="NCBI Taxonomy" id="152421"/>
    <lineage>
        <taxon>Eukaryota</taxon>
        <taxon>Viridiplantae</taxon>
        <taxon>Streptophyta</taxon>
        <taxon>Embryophyta</taxon>
        <taxon>Tracheophyta</taxon>
        <taxon>Spermatophyta</taxon>
        <taxon>Magnoliopsida</taxon>
        <taxon>eudicotyledons</taxon>
        <taxon>Gunneridae</taxon>
        <taxon>Pentapetalae</taxon>
        <taxon>rosids</taxon>
        <taxon>malvids</taxon>
        <taxon>Malvales</taxon>
        <taxon>Dipterocarpaceae</taxon>
        <taxon>Rubroshorea</taxon>
    </lineage>
</organism>
<evidence type="ECO:0000313" key="2">
    <source>
        <dbReference type="Proteomes" id="UP001054252"/>
    </source>
</evidence>
<comment type="caution">
    <text evidence="1">The sequence shown here is derived from an EMBL/GenBank/DDBJ whole genome shotgun (WGS) entry which is preliminary data.</text>
</comment>
<keyword evidence="2" id="KW-1185">Reference proteome</keyword>
<gene>
    <name evidence="1" type="ORF">SLEP1_g17563</name>
</gene>
<accession>A0AAV5J3S1</accession>
<dbReference type="EMBL" id="BPVZ01000023">
    <property type="protein sequence ID" value="GKV05566.1"/>
    <property type="molecule type" value="Genomic_DNA"/>
</dbReference>
<reference evidence="1 2" key="1">
    <citation type="journal article" date="2021" name="Commun. Biol.">
        <title>The genome of Shorea leprosula (Dipterocarpaceae) highlights the ecological relevance of drought in aseasonal tropical rainforests.</title>
        <authorList>
            <person name="Ng K.K.S."/>
            <person name="Kobayashi M.J."/>
            <person name="Fawcett J.A."/>
            <person name="Hatakeyama M."/>
            <person name="Paape T."/>
            <person name="Ng C.H."/>
            <person name="Ang C.C."/>
            <person name="Tnah L.H."/>
            <person name="Lee C.T."/>
            <person name="Nishiyama T."/>
            <person name="Sese J."/>
            <person name="O'Brien M.J."/>
            <person name="Copetti D."/>
            <person name="Mohd Noor M.I."/>
            <person name="Ong R.C."/>
            <person name="Putra M."/>
            <person name="Sireger I.Z."/>
            <person name="Indrioko S."/>
            <person name="Kosugi Y."/>
            <person name="Izuno A."/>
            <person name="Isagi Y."/>
            <person name="Lee S.L."/>
            <person name="Shimizu K.K."/>
        </authorList>
    </citation>
    <scope>NUCLEOTIDE SEQUENCE [LARGE SCALE GENOMIC DNA]</scope>
    <source>
        <strain evidence="1">214</strain>
    </source>
</reference>
<dbReference type="Proteomes" id="UP001054252">
    <property type="component" value="Unassembled WGS sequence"/>
</dbReference>
<evidence type="ECO:0000313" key="1">
    <source>
        <dbReference type="EMBL" id="GKV05566.1"/>
    </source>
</evidence>
<proteinExistence type="predicted"/>
<sequence length="128" mass="14486">MAPMRKKNCSGRSQLRHRRVRFPMSSSFCFRQGLFLPRLLPFPVSETRASLMKKNRSRKSQLRRFQSALALRNDLQSPEVELGVDQCNCTKPEVLLQSALALRNDLQSPEVELGVDTPMLKSAIIGAT</sequence>
<name>A0AAV5J3S1_9ROSI</name>
<feature type="non-terminal residue" evidence="1">
    <location>
        <position position="128"/>
    </location>
</feature>
<protein>
    <submittedName>
        <fullName evidence="1">Uncharacterized protein</fullName>
    </submittedName>
</protein>
<dbReference type="AlphaFoldDB" id="A0AAV5J3S1"/>